<keyword evidence="3" id="KW-1185">Reference proteome</keyword>
<accession>A0A9P4XEE9</accession>
<name>A0A9P4XEE9_9HYPO</name>
<organism evidence="2 3">
    <name type="scientific">Trichoderma lentiforme</name>
    <dbReference type="NCBI Taxonomy" id="1567552"/>
    <lineage>
        <taxon>Eukaryota</taxon>
        <taxon>Fungi</taxon>
        <taxon>Dikarya</taxon>
        <taxon>Ascomycota</taxon>
        <taxon>Pezizomycotina</taxon>
        <taxon>Sordariomycetes</taxon>
        <taxon>Hypocreomycetidae</taxon>
        <taxon>Hypocreales</taxon>
        <taxon>Hypocreaceae</taxon>
        <taxon>Trichoderma</taxon>
    </lineage>
</organism>
<dbReference type="Proteomes" id="UP000801864">
    <property type="component" value="Unassembled WGS sequence"/>
</dbReference>
<proteinExistence type="predicted"/>
<protein>
    <submittedName>
        <fullName evidence="2">Uncharacterized protein</fullName>
    </submittedName>
</protein>
<evidence type="ECO:0000313" key="2">
    <source>
        <dbReference type="EMBL" id="KAF3072321.1"/>
    </source>
</evidence>
<evidence type="ECO:0000313" key="3">
    <source>
        <dbReference type="Proteomes" id="UP000801864"/>
    </source>
</evidence>
<feature type="compositionally biased region" description="Basic residues" evidence="1">
    <location>
        <begin position="27"/>
        <end position="42"/>
    </location>
</feature>
<feature type="compositionally biased region" description="Low complexity" evidence="1">
    <location>
        <begin position="74"/>
        <end position="86"/>
    </location>
</feature>
<dbReference type="EMBL" id="QLNT01000008">
    <property type="protein sequence ID" value="KAF3072321.1"/>
    <property type="molecule type" value="Genomic_DNA"/>
</dbReference>
<feature type="compositionally biased region" description="Basic and acidic residues" evidence="1">
    <location>
        <begin position="43"/>
        <end position="54"/>
    </location>
</feature>
<feature type="region of interest" description="Disordered" evidence="1">
    <location>
        <begin position="1"/>
        <end position="90"/>
    </location>
</feature>
<comment type="caution">
    <text evidence="2">The sequence shown here is derived from an EMBL/GenBank/DDBJ whole genome shotgun (WGS) entry which is preliminary data.</text>
</comment>
<reference evidence="2 3" key="1">
    <citation type="submission" date="2018-06" db="EMBL/GenBank/DDBJ databases">
        <title>Genome analysis of cellulolytic fungus Trichoderma lentiforme CFAM-422.</title>
        <authorList>
            <person name="Steindorff A.S."/>
            <person name="Formighieri E.F."/>
            <person name="Midorikawa G.E.O."/>
            <person name="Tamietti M.S."/>
            <person name="Ramos E.Z."/>
            <person name="Silva A.S."/>
            <person name="Bon E.P.S."/>
            <person name="Mendes T.D."/>
            <person name="Damaso M.C.T."/>
            <person name="Favaro L.C.L."/>
        </authorList>
    </citation>
    <scope>NUCLEOTIDE SEQUENCE [LARGE SCALE GENOMIC DNA]</scope>
    <source>
        <strain evidence="2 3">CFAM-422</strain>
    </source>
</reference>
<gene>
    <name evidence="2" type="ORF">CFAM422_005209</name>
</gene>
<sequence>MPAEAANAVLDQKADAVSPVSWDVSCKHKHKHSTSTKQLWRRRAQDEAFRRGPERGPLGGTRSQGPGPKRGEGQRAAAARRACPGGRMRRRQVGDQLSWLECGIEEPMQASLTSSELAQRR</sequence>
<dbReference type="AlphaFoldDB" id="A0A9P4XEE9"/>
<evidence type="ECO:0000256" key="1">
    <source>
        <dbReference type="SAM" id="MobiDB-lite"/>
    </source>
</evidence>